<sequence>MIYEVGFFTLDMEDDFLGSVIAILRSTIPLITSGLYGYVLQPNFFSNENSAILQSLMFTFGIEVPSSMFKRVHTMIKCINMPSFCAIVGCSKRAERDEVRFFKIPKALKNRGERLDALSKERRESWVRALKRGNLSDTFLNNARICANHFVSGLNIFLNNCVWDIKRFSPNFVKTIFFVGLGLTIGMVQAYNLGADLGFLEWEGGIPRLNNNFCFVDPEVSQMCSSLMEWIKCDKKI</sequence>
<evidence type="ECO:0000256" key="1">
    <source>
        <dbReference type="ARBA" id="ARBA00022723"/>
    </source>
</evidence>
<organism evidence="7 8">
    <name type="scientific">Molorchus minor</name>
    <dbReference type="NCBI Taxonomy" id="1323400"/>
    <lineage>
        <taxon>Eukaryota</taxon>
        <taxon>Metazoa</taxon>
        <taxon>Ecdysozoa</taxon>
        <taxon>Arthropoda</taxon>
        <taxon>Hexapoda</taxon>
        <taxon>Insecta</taxon>
        <taxon>Pterygota</taxon>
        <taxon>Neoptera</taxon>
        <taxon>Endopterygota</taxon>
        <taxon>Coleoptera</taxon>
        <taxon>Polyphaga</taxon>
        <taxon>Cucujiformia</taxon>
        <taxon>Chrysomeloidea</taxon>
        <taxon>Cerambycidae</taxon>
        <taxon>Lamiinae</taxon>
        <taxon>Monochamini</taxon>
        <taxon>Molorchus</taxon>
    </lineage>
</organism>
<keyword evidence="3" id="KW-0862">Zinc</keyword>
<dbReference type="SUPFAM" id="SSF57716">
    <property type="entry name" value="Glucocorticoid receptor-like (DNA-binding domain)"/>
    <property type="match status" value="1"/>
</dbReference>
<evidence type="ECO:0000256" key="3">
    <source>
        <dbReference type="ARBA" id="ARBA00022833"/>
    </source>
</evidence>
<dbReference type="Proteomes" id="UP001162164">
    <property type="component" value="Unassembled WGS sequence"/>
</dbReference>
<dbReference type="InterPro" id="IPR006612">
    <property type="entry name" value="THAP_Znf"/>
</dbReference>
<comment type="caution">
    <text evidence="7">The sequence shown here is derived from an EMBL/GenBank/DDBJ whole genome shotgun (WGS) entry which is preliminary data.</text>
</comment>
<gene>
    <name evidence="7" type="ORF">NQ317_010649</name>
</gene>
<feature type="domain" description="THAP-type" evidence="6">
    <location>
        <begin position="81"/>
        <end position="177"/>
    </location>
</feature>
<proteinExistence type="predicted"/>
<dbReference type="EMBL" id="JAPWTJ010001945">
    <property type="protein sequence ID" value="KAJ8968676.1"/>
    <property type="molecule type" value="Genomic_DNA"/>
</dbReference>
<keyword evidence="4 5" id="KW-0238">DNA-binding</keyword>
<protein>
    <recommendedName>
        <fullName evidence="6">THAP-type domain-containing protein</fullName>
    </recommendedName>
</protein>
<dbReference type="PROSITE" id="PS50950">
    <property type="entry name" value="ZF_THAP"/>
    <property type="match status" value="1"/>
</dbReference>
<keyword evidence="2 5" id="KW-0863">Zinc-finger</keyword>
<dbReference type="Pfam" id="PF05485">
    <property type="entry name" value="THAP"/>
    <property type="match status" value="1"/>
</dbReference>
<evidence type="ECO:0000256" key="5">
    <source>
        <dbReference type="PROSITE-ProRule" id="PRU00309"/>
    </source>
</evidence>
<evidence type="ECO:0000256" key="4">
    <source>
        <dbReference type="ARBA" id="ARBA00023125"/>
    </source>
</evidence>
<reference evidence="7" key="1">
    <citation type="journal article" date="2023" name="Insect Mol. Biol.">
        <title>Genome sequencing provides insights into the evolution of gene families encoding plant cell wall-degrading enzymes in longhorned beetles.</title>
        <authorList>
            <person name="Shin N.R."/>
            <person name="Okamura Y."/>
            <person name="Kirsch R."/>
            <person name="Pauchet Y."/>
        </authorList>
    </citation>
    <scope>NUCLEOTIDE SEQUENCE</scope>
    <source>
        <strain evidence="7">MMC_N1</strain>
    </source>
</reference>
<evidence type="ECO:0000313" key="8">
    <source>
        <dbReference type="Proteomes" id="UP001162164"/>
    </source>
</evidence>
<keyword evidence="8" id="KW-1185">Reference proteome</keyword>
<accession>A0ABQ9IXW0</accession>
<evidence type="ECO:0000313" key="7">
    <source>
        <dbReference type="EMBL" id="KAJ8968676.1"/>
    </source>
</evidence>
<evidence type="ECO:0000259" key="6">
    <source>
        <dbReference type="PROSITE" id="PS50950"/>
    </source>
</evidence>
<evidence type="ECO:0000256" key="2">
    <source>
        <dbReference type="ARBA" id="ARBA00022771"/>
    </source>
</evidence>
<keyword evidence="1" id="KW-0479">Metal-binding</keyword>
<name>A0ABQ9IXW0_9CUCU</name>